<geneLocation type="plasmid" evidence="4">
    <name>pRL12</name>
</geneLocation>
<dbReference type="Gene3D" id="1.10.10.10">
    <property type="entry name" value="Winged helix-like DNA-binding domain superfamily/Winged helix DNA-binding domain"/>
    <property type="match status" value="1"/>
</dbReference>
<sequence length="167" mass="18765">MRRERTMATKSPRDDFEGEDAPATPGLDVGRLGDLLGFHLRMAHVAVYRDFAETMEELALTQKQLAVMELVSGNPGASQIDLANTLGTDRATMMALVNRLAARDLIERRPSAADRRRQELHLTKAGHAMLARARALIDRHEQRFIDLFSRDELDALLTALKRIYKGN</sequence>
<dbReference type="InterPro" id="IPR036388">
    <property type="entry name" value="WH-like_DNA-bd_sf"/>
</dbReference>
<name>Q1M3W2_RHIJ3</name>
<dbReference type="Proteomes" id="UP000006575">
    <property type="component" value="Plasmid pRL12"/>
</dbReference>
<dbReference type="InterPro" id="IPR039422">
    <property type="entry name" value="MarR/SlyA-like"/>
</dbReference>
<feature type="compositionally biased region" description="Basic and acidic residues" evidence="1">
    <location>
        <begin position="1"/>
        <end position="15"/>
    </location>
</feature>
<protein>
    <submittedName>
        <fullName evidence="3">MarR family transcriptional regulatory protein</fullName>
    </submittedName>
</protein>
<evidence type="ECO:0000313" key="4">
    <source>
        <dbReference type="Proteomes" id="UP000006575"/>
    </source>
</evidence>
<dbReference type="PRINTS" id="PR00598">
    <property type="entry name" value="HTHMARR"/>
</dbReference>
<dbReference type="PROSITE" id="PS50995">
    <property type="entry name" value="HTH_MARR_2"/>
    <property type="match status" value="1"/>
</dbReference>
<dbReference type="EMBL" id="AM236086">
    <property type="protein sequence ID" value="CAK12212.1"/>
    <property type="molecule type" value="Genomic_DNA"/>
</dbReference>
<dbReference type="KEGG" id="rle:pRL120503"/>
<dbReference type="PANTHER" id="PTHR33164">
    <property type="entry name" value="TRANSCRIPTIONAL REGULATOR, MARR FAMILY"/>
    <property type="match status" value="1"/>
</dbReference>
<dbReference type="SUPFAM" id="SSF46785">
    <property type="entry name" value="Winged helix' DNA-binding domain"/>
    <property type="match status" value="1"/>
</dbReference>
<dbReference type="InterPro" id="IPR036390">
    <property type="entry name" value="WH_DNA-bd_sf"/>
</dbReference>
<evidence type="ECO:0000256" key="1">
    <source>
        <dbReference type="SAM" id="MobiDB-lite"/>
    </source>
</evidence>
<dbReference type="EnsemblBacteria" id="CAK12212">
    <property type="protein sequence ID" value="CAK12212"/>
    <property type="gene ID" value="pRL120503"/>
</dbReference>
<dbReference type="SMART" id="SM00347">
    <property type="entry name" value="HTH_MARR"/>
    <property type="match status" value="1"/>
</dbReference>
<dbReference type="InterPro" id="IPR000835">
    <property type="entry name" value="HTH_MarR-typ"/>
</dbReference>
<proteinExistence type="predicted"/>
<dbReference type="GO" id="GO:0006950">
    <property type="term" value="P:response to stress"/>
    <property type="evidence" value="ECO:0007669"/>
    <property type="project" value="TreeGrafter"/>
</dbReference>
<evidence type="ECO:0000313" key="3">
    <source>
        <dbReference type="EMBL" id="CAK12212.1"/>
    </source>
</evidence>
<dbReference type="Pfam" id="PF12802">
    <property type="entry name" value="MarR_2"/>
    <property type="match status" value="1"/>
</dbReference>
<dbReference type="PANTHER" id="PTHR33164:SF89">
    <property type="entry name" value="MARR FAMILY REGULATORY PROTEIN"/>
    <property type="match status" value="1"/>
</dbReference>
<organism evidence="3 4">
    <name type="scientific">Rhizobium johnstonii (strain DSM 114642 / LMG 32736 / 3841)</name>
    <name type="common">Rhizobium leguminosarum bv. viciae</name>
    <dbReference type="NCBI Taxonomy" id="216596"/>
    <lineage>
        <taxon>Bacteria</taxon>
        <taxon>Pseudomonadati</taxon>
        <taxon>Pseudomonadota</taxon>
        <taxon>Alphaproteobacteria</taxon>
        <taxon>Hyphomicrobiales</taxon>
        <taxon>Rhizobiaceae</taxon>
        <taxon>Rhizobium/Agrobacterium group</taxon>
        <taxon>Rhizobium</taxon>
        <taxon>Rhizobium johnstonii</taxon>
    </lineage>
</organism>
<evidence type="ECO:0000259" key="2">
    <source>
        <dbReference type="PROSITE" id="PS50995"/>
    </source>
</evidence>
<dbReference type="GO" id="GO:0003700">
    <property type="term" value="F:DNA-binding transcription factor activity"/>
    <property type="evidence" value="ECO:0007669"/>
    <property type="project" value="InterPro"/>
</dbReference>
<dbReference type="eggNOG" id="COG1846">
    <property type="taxonomic scope" value="Bacteria"/>
</dbReference>
<gene>
    <name evidence="3" type="ordered locus">pRL120503</name>
</gene>
<feature type="domain" description="HTH marR-type" evidence="2">
    <location>
        <begin position="33"/>
        <end position="165"/>
    </location>
</feature>
<dbReference type="HOGENOM" id="CLU_083287_4_1_5"/>
<dbReference type="AlphaFoldDB" id="Q1M3W2"/>
<accession>Q1M3W2</accession>
<keyword evidence="4" id="KW-1185">Reference proteome</keyword>
<reference evidence="3 4" key="1">
    <citation type="journal article" date="2006" name="Genome Biol.">
        <title>The genome of Rhizobium leguminosarum has recognizable core and accessory components.</title>
        <authorList>
            <person name="Young J.W."/>
            <person name="Crossman L.C."/>
            <person name="Johnston A.W.B."/>
            <person name="Thomson N.R."/>
            <person name="Ghazoui Z.F."/>
            <person name="Hull K.H."/>
            <person name="Wexler M."/>
            <person name="Curson A.R.J."/>
            <person name="Todd J.D."/>
            <person name="Poole P.S."/>
            <person name="Mauchline T.H."/>
            <person name="East A.K."/>
            <person name="Quail M.A."/>
            <person name="Churcher C."/>
            <person name="Arrowsmith C."/>
            <person name="Cherevach A."/>
            <person name="Chillingworth T."/>
            <person name="Clarke K."/>
            <person name="Cronin A."/>
            <person name="Davis P."/>
            <person name="Fraser A."/>
            <person name="Hance Z."/>
            <person name="Hauser H."/>
            <person name="Jagels K."/>
            <person name="Moule S."/>
            <person name="Mungall K."/>
            <person name="Norbertczak H."/>
            <person name="Rabbinowitsch E."/>
            <person name="Sanders M."/>
            <person name="Simmonds M."/>
            <person name="Whitehead S."/>
            <person name="Parkhill J."/>
        </authorList>
    </citation>
    <scope>NUCLEOTIDE SEQUENCE [LARGE SCALE GENOMIC DNA]</scope>
    <source>
        <strain evidence="4">DSM 114642 / LMG 32736 / 3841</strain>
    </source>
</reference>
<feature type="region of interest" description="Disordered" evidence="1">
    <location>
        <begin position="1"/>
        <end position="25"/>
    </location>
</feature>